<feature type="domain" description="4Fe-4S Wbl-type" evidence="13">
    <location>
        <begin position="22"/>
        <end position="84"/>
    </location>
</feature>
<organism evidence="14 15">
    <name type="scientific">Streptomyces phaeolivaceus</name>
    <dbReference type="NCBI Taxonomy" id="2653200"/>
    <lineage>
        <taxon>Bacteria</taxon>
        <taxon>Bacillati</taxon>
        <taxon>Actinomycetota</taxon>
        <taxon>Actinomycetes</taxon>
        <taxon>Kitasatosporales</taxon>
        <taxon>Streptomycetaceae</taxon>
        <taxon>Streptomyces</taxon>
    </lineage>
</organism>
<feature type="binding site" evidence="11">
    <location>
        <position position="54"/>
    </location>
    <ligand>
        <name>[4Fe-4S] cluster</name>
        <dbReference type="ChEBI" id="CHEBI:49883"/>
    </ligand>
</feature>
<keyword evidence="9 11" id="KW-1015">Disulfide bond</keyword>
<evidence type="ECO:0000256" key="10">
    <source>
        <dbReference type="ARBA" id="ARBA00023163"/>
    </source>
</evidence>
<evidence type="ECO:0000313" key="14">
    <source>
        <dbReference type="EMBL" id="QFR01526.1"/>
    </source>
</evidence>
<sequence length="129" mass="13729">MQRFAPSVLGTRARMEWLLKAACVGEDPELFFPVGTTGPALDDVAAAKRVCARCPVRRECLDWALDSGQTAGVWGGMGEEERTDLLRRTGSADAARHAAHATTRDSGGTVRPARADGRLVAGHRGRTAA</sequence>
<evidence type="ECO:0000256" key="1">
    <source>
        <dbReference type="ARBA" id="ARBA00004496"/>
    </source>
</evidence>
<reference evidence="14 15" key="1">
    <citation type="submission" date="2019-10" db="EMBL/GenBank/DDBJ databases">
        <title>Streptomyces sp. strain GY16 isolated from leaves of Broussonetia papyrifera.</title>
        <authorList>
            <person name="Mo P."/>
        </authorList>
    </citation>
    <scope>NUCLEOTIDE SEQUENCE [LARGE SCALE GENOMIC DNA]</scope>
    <source>
        <strain evidence="14 15">GY16</strain>
    </source>
</reference>
<dbReference type="GO" id="GO:0005737">
    <property type="term" value="C:cytoplasm"/>
    <property type="evidence" value="ECO:0007669"/>
    <property type="project" value="UniProtKB-SubCell"/>
</dbReference>
<evidence type="ECO:0000256" key="11">
    <source>
        <dbReference type="HAMAP-Rule" id="MF_01479"/>
    </source>
</evidence>
<evidence type="ECO:0000256" key="6">
    <source>
        <dbReference type="ARBA" id="ARBA00023014"/>
    </source>
</evidence>
<comment type="PTM">
    <text evidence="11">Upon Fe-S cluster removal intramolecular disulfide bonds are formed.</text>
</comment>
<proteinExistence type="inferred from homology"/>
<comment type="function">
    <text evidence="11">Acts as a transcriptional regulator. Probably redox-responsive. The apo- but not holo-form probably binds DNA.</text>
</comment>
<keyword evidence="6 11" id="KW-0411">Iron-sulfur</keyword>
<evidence type="ECO:0000259" key="13">
    <source>
        <dbReference type="PROSITE" id="PS51674"/>
    </source>
</evidence>
<evidence type="ECO:0000256" key="9">
    <source>
        <dbReference type="ARBA" id="ARBA00023157"/>
    </source>
</evidence>
<evidence type="ECO:0000313" key="15">
    <source>
        <dbReference type="Proteomes" id="UP000327294"/>
    </source>
</evidence>
<dbReference type="PANTHER" id="PTHR38839">
    <property type="entry name" value="TRANSCRIPTIONAL REGULATOR WHID-RELATED"/>
    <property type="match status" value="1"/>
</dbReference>
<dbReference type="HAMAP" id="MF_01479">
    <property type="entry name" value="WhiB"/>
    <property type="match status" value="1"/>
</dbReference>
<dbReference type="GO" id="GO:0003677">
    <property type="term" value="F:DNA binding"/>
    <property type="evidence" value="ECO:0007669"/>
    <property type="project" value="UniProtKB-UniRule"/>
</dbReference>
<comment type="PTM">
    <text evidence="11">The Fe-S cluster can be nitrosylated by nitric oxide (NO).</text>
</comment>
<keyword evidence="10 11" id="KW-0804">Transcription</keyword>
<evidence type="ECO:0000256" key="12">
    <source>
        <dbReference type="SAM" id="MobiDB-lite"/>
    </source>
</evidence>
<dbReference type="Proteomes" id="UP000327294">
    <property type="component" value="Chromosome"/>
</dbReference>
<accession>A0A5P8KE25</accession>
<dbReference type="InterPro" id="IPR034768">
    <property type="entry name" value="4FE4S_WBL"/>
</dbReference>
<feature type="binding site" evidence="11">
    <location>
        <position position="60"/>
    </location>
    <ligand>
        <name>[4Fe-4S] cluster</name>
        <dbReference type="ChEBI" id="CHEBI:49883"/>
    </ligand>
</feature>
<protein>
    <recommendedName>
        <fullName evidence="11">Transcriptional regulator WhiB</fullName>
    </recommendedName>
</protein>
<keyword evidence="15" id="KW-1185">Reference proteome</keyword>
<dbReference type="KEGG" id="sphv:F9278_41090"/>
<dbReference type="EMBL" id="CP045096">
    <property type="protein sequence ID" value="QFR01526.1"/>
    <property type="molecule type" value="Genomic_DNA"/>
</dbReference>
<dbReference type="GO" id="GO:0047134">
    <property type="term" value="F:protein-disulfide reductase [NAD(P)H] activity"/>
    <property type="evidence" value="ECO:0007669"/>
    <property type="project" value="TreeGrafter"/>
</dbReference>
<keyword evidence="7 11" id="KW-0805">Transcription regulation</keyword>
<feature type="binding site" evidence="11">
    <location>
        <position position="23"/>
    </location>
    <ligand>
        <name>[4Fe-4S] cluster</name>
        <dbReference type="ChEBI" id="CHEBI:49883"/>
    </ligand>
</feature>
<keyword evidence="4 11" id="KW-0479">Metal-binding</keyword>
<evidence type="ECO:0000256" key="2">
    <source>
        <dbReference type="ARBA" id="ARBA00006597"/>
    </source>
</evidence>
<comment type="subcellular location">
    <subcellularLocation>
        <location evidence="1 11">Cytoplasm</location>
    </subcellularLocation>
</comment>
<feature type="region of interest" description="Disordered" evidence="12">
    <location>
        <begin position="89"/>
        <end position="129"/>
    </location>
</feature>
<dbReference type="Pfam" id="PF02467">
    <property type="entry name" value="Whib"/>
    <property type="match status" value="1"/>
</dbReference>
<keyword evidence="11" id="KW-0963">Cytoplasm</keyword>
<dbReference type="GO" id="GO:0035731">
    <property type="term" value="F:dinitrosyl-iron complex binding"/>
    <property type="evidence" value="ECO:0007669"/>
    <property type="project" value="UniProtKB-UniRule"/>
</dbReference>
<evidence type="ECO:0000256" key="8">
    <source>
        <dbReference type="ARBA" id="ARBA00023125"/>
    </source>
</evidence>
<dbReference type="GO" id="GO:0045892">
    <property type="term" value="P:negative regulation of DNA-templated transcription"/>
    <property type="evidence" value="ECO:0007669"/>
    <property type="project" value="TreeGrafter"/>
</dbReference>
<evidence type="ECO:0000256" key="3">
    <source>
        <dbReference type="ARBA" id="ARBA00022485"/>
    </source>
</evidence>
<dbReference type="PROSITE" id="PS51674">
    <property type="entry name" value="4FE4S_WBL"/>
    <property type="match status" value="1"/>
</dbReference>
<dbReference type="GO" id="GO:0051539">
    <property type="term" value="F:4 iron, 4 sulfur cluster binding"/>
    <property type="evidence" value="ECO:0007669"/>
    <property type="project" value="UniProtKB-UniRule"/>
</dbReference>
<name>A0A5P8KE25_9ACTN</name>
<feature type="binding site" evidence="11">
    <location>
        <position position="51"/>
    </location>
    <ligand>
        <name>[4Fe-4S] cluster</name>
        <dbReference type="ChEBI" id="CHEBI:49883"/>
    </ligand>
</feature>
<evidence type="ECO:0000256" key="7">
    <source>
        <dbReference type="ARBA" id="ARBA00023015"/>
    </source>
</evidence>
<keyword evidence="5 11" id="KW-0408">Iron</keyword>
<dbReference type="InterPro" id="IPR003482">
    <property type="entry name" value="Whib"/>
</dbReference>
<evidence type="ECO:0000256" key="5">
    <source>
        <dbReference type="ARBA" id="ARBA00023004"/>
    </source>
</evidence>
<evidence type="ECO:0000256" key="4">
    <source>
        <dbReference type="ARBA" id="ARBA00022723"/>
    </source>
</evidence>
<dbReference type="AlphaFoldDB" id="A0A5P8KE25"/>
<dbReference type="GO" id="GO:0045454">
    <property type="term" value="P:cell redox homeostasis"/>
    <property type="evidence" value="ECO:0007669"/>
    <property type="project" value="TreeGrafter"/>
</dbReference>
<keyword evidence="3 11" id="KW-0004">4Fe-4S</keyword>
<gene>
    <name evidence="11" type="primary">whiB</name>
    <name evidence="14" type="ORF">F9278_41090</name>
</gene>
<dbReference type="GO" id="GO:0046872">
    <property type="term" value="F:metal ion binding"/>
    <property type="evidence" value="ECO:0007669"/>
    <property type="project" value="UniProtKB-KW"/>
</dbReference>
<keyword evidence="8 11" id="KW-0238">DNA-binding</keyword>
<comment type="similarity">
    <text evidence="2 11">Belongs to the WhiB family.</text>
</comment>
<dbReference type="PANTHER" id="PTHR38839:SF6">
    <property type="entry name" value="TRANSCRIPTIONAL REGULATOR WHIB1"/>
    <property type="match status" value="1"/>
</dbReference>
<comment type="cofactor">
    <cofactor evidence="11">
        <name>[4Fe-4S] cluster</name>
        <dbReference type="ChEBI" id="CHEBI:49883"/>
    </cofactor>
    <text evidence="11">Binds 1 [4Fe-4S] cluster per subunit. Following nitrosylation of the [4Fe-4S] cluster binds 1 [4Fe-8(NO)] cluster per subunit.</text>
</comment>